<comment type="caution">
    <text evidence="1">The sequence shown here is derived from an EMBL/GenBank/DDBJ whole genome shotgun (WGS) entry which is preliminary data.</text>
</comment>
<reference evidence="1" key="2">
    <citation type="submission" date="2021-08" db="EMBL/GenBank/DDBJ databases">
        <authorList>
            <person name="Tani A."/>
            <person name="Ola A."/>
            <person name="Ogura Y."/>
            <person name="Katsura K."/>
            <person name="Hayashi T."/>
        </authorList>
    </citation>
    <scope>NUCLEOTIDE SEQUENCE</scope>
    <source>
        <strain evidence="1">LMG 23639</strain>
    </source>
</reference>
<protein>
    <submittedName>
        <fullName evidence="1">Uncharacterized protein</fullName>
    </submittedName>
</protein>
<dbReference type="Proteomes" id="UP001055102">
    <property type="component" value="Unassembled WGS sequence"/>
</dbReference>
<keyword evidence="2" id="KW-1185">Reference proteome</keyword>
<dbReference type="EMBL" id="BPQR01000056">
    <property type="protein sequence ID" value="GJE07825.1"/>
    <property type="molecule type" value="Genomic_DNA"/>
</dbReference>
<evidence type="ECO:0000313" key="2">
    <source>
        <dbReference type="Proteomes" id="UP001055102"/>
    </source>
</evidence>
<name>A0ABQ4SZ90_9HYPH</name>
<accession>A0ABQ4SZ90</accession>
<dbReference type="RefSeq" id="WP_238277188.1">
    <property type="nucleotide sequence ID" value="NZ_BPQR01000056.1"/>
</dbReference>
<reference evidence="1" key="1">
    <citation type="journal article" date="2021" name="Front. Microbiol.">
        <title>Comprehensive Comparative Genomics and Phenotyping of Methylobacterium Species.</title>
        <authorList>
            <person name="Alessa O."/>
            <person name="Ogura Y."/>
            <person name="Fujitani Y."/>
            <person name="Takami H."/>
            <person name="Hayashi T."/>
            <person name="Sahin N."/>
            <person name="Tani A."/>
        </authorList>
    </citation>
    <scope>NUCLEOTIDE SEQUENCE</scope>
    <source>
        <strain evidence="1">LMG 23639</strain>
    </source>
</reference>
<organism evidence="1 2">
    <name type="scientific">Methylobacterium jeotgali</name>
    <dbReference type="NCBI Taxonomy" id="381630"/>
    <lineage>
        <taxon>Bacteria</taxon>
        <taxon>Pseudomonadati</taxon>
        <taxon>Pseudomonadota</taxon>
        <taxon>Alphaproteobacteria</taxon>
        <taxon>Hyphomicrobiales</taxon>
        <taxon>Methylobacteriaceae</taxon>
        <taxon>Methylobacterium</taxon>
    </lineage>
</organism>
<proteinExistence type="predicted"/>
<evidence type="ECO:0000313" key="1">
    <source>
        <dbReference type="EMBL" id="GJE07825.1"/>
    </source>
</evidence>
<sequence length="93" mass="10667">MADEPVRIRIWLTDPLYLLRTGEIPAVMAEIILGRAIFEQPDGTKAALPYEGTIWHRTRWAAVNYARSIRHQHLEALRAEVARIEAFDFGARP</sequence>
<gene>
    <name evidence="1" type="ORF">AOPFMNJM_3157</name>
</gene>